<name>A0ACC2GV81_DALPE</name>
<evidence type="ECO:0000313" key="2">
    <source>
        <dbReference type="Proteomes" id="UP001157502"/>
    </source>
</evidence>
<comment type="caution">
    <text evidence="1">The sequence shown here is derived from an EMBL/GenBank/DDBJ whole genome shotgun (WGS) entry which is preliminary data.</text>
</comment>
<organism evidence="1 2">
    <name type="scientific">Dallia pectoralis</name>
    <name type="common">Alaska blackfish</name>
    <dbReference type="NCBI Taxonomy" id="75939"/>
    <lineage>
        <taxon>Eukaryota</taxon>
        <taxon>Metazoa</taxon>
        <taxon>Chordata</taxon>
        <taxon>Craniata</taxon>
        <taxon>Vertebrata</taxon>
        <taxon>Euteleostomi</taxon>
        <taxon>Actinopterygii</taxon>
        <taxon>Neopterygii</taxon>
        <taxon>Teleostei</taxon>
        <taxon>Protacanthopterygii</taxon>
        <taxon>Esociformes</taxon>
        <taxon>Umbridae</taxon>
        <taxon>Dallia</taxon>
    </lineage>
</organism>
<sequence length="184" mass="20526">MSVKRHYFTRNPPPTQRGKNTQETAVASKMVESPPQDDTTVMNELQGITELGSGRLGGKKGSRGGERNSEKSGLQNYRGIIQNIQTGGRIHRVGPRPGDNARPRHIIVRFLRNKAKAAVLKAAREKKQISWKGMRIFFFQDYAQEIQVKRKQYEEADAKAFLTRNEVEGAAGVGGRGECDTDNT</sequence>
<dbReference type="EMBL" id="CM055735">
    <property type="protein sequence ID" value="KAJ8007547.1"/>
    <property type="molecule type" value="Genomic_DNA"/>
</dbReference>
<protein>
    <submittedName>
        <fullName evidence="1">Uncharacterized protein</fullName>
    </submittedName>
</protein>
<evidence type="ECO:0000313" key="1">
    <source>
        <dbReference type="EMBL" id="KAJ8007547.1"/>
    </source>
</evidence>
<proteinExistence type="predicted"/>
<keyword evidence="2" id="KW-1185">Reference proteome</keyword>
<dbReference type="Proteomes" id="UP001157502">
    <property type="component" value="Chromosome 8"/>
</dbReference>
<accession>A0ACC2GV81</accession>
<gene>
    <name evidence="1" type="ORF">DPEC_G00095180</name>
</gene>
<reference evidence="1" key="1">
    <citation type="submission" date="2021-05" db="EMBL/GenBank/DDBJ databases">
        <authorList>
            <person name="Pan Q."/>
            <person name="Jouanno E."/>
            <person name="Zahm M."/>
            <person name="Klopp C."/>
            <person name="Cabau C."/>
            <person name="Louis A."/>
            <person name="Berthelot C."/>
            <person name="Parey E."/>
            <person name="Roest Crollius H."/>
            <person name="Montfort J."/>
            <person name="Robinson-Rechavi M."/>
            <person name="Bouchez O."/>
            <person name="Lampietro C."/>
            <person name="Lopez Roques C."/>
            <person name="Donnadieu C."/>
            <person name="Postlethwait J."/>
            <person name="Bobe J."/>
            <person name="Dillon D."/>
            <person name="Chandos A."/>
            <person name="von Hippel F."/>
            <person name="Guiguen Y."/>
        </authorList>
    </citation>
    <scope>NUCLEOTIDE SEQUENCE</scope>
    <source>
        <strain evidence="1">YG-Jan2019</strain>
    </source>
</reference>